<reference evidence="1" key="2">
    <citation type="journal article" date="2015" name="Fish Shellfish Immunol.">
        <title>Early steps in the European eel (Anguilla anguilla)-Vibrio vulnificus interaction in the gills: Role of the RtxA13 toxin.</title>
        <authorList>
            <person name="Callol A."/>
            <person name="Pajuelo D."/>
            <person name="Ebbesson L."/>
            <person name="Teles M."/>
            <person name="MacKenzie S."/>
            <person name="Amaro C."/>
        </authorList>
    </citation>
    <scope>NUCLEOTIDE SEQUENCE</scope>
</reference>
<dbReference type="EMBL" id="GBXM01057545">
    <property type="protein sequence ID" value="JAH51032.1"/>
    <property type="molecule type" value="Transcribed_RNA"/>
</dbReference>
<proteinExistence type="predicted"/>
<reference evidence="1" key="1">
    <citation type="submission" date="2014-11" db="EMBL/GenBank/DDBJ databases">
        <authorList>
            <person name="Amaro Gonzalez C."/>
        </authorList>
    </citation>
    <scope>NUCLEOTIDE SEQUENCE</scope>
</reference>
<sequence>MGVVVQGGSSLRISVCLGTRTGGSTGVSTRW</sequence>
<name>A0A0E9TC65_ANGAN</name>
<accession>A0A0E9TC65</accession>
<protein>
    <submittedName>
        <fullName evidence="1">Uncharacterized protein</fullName>
    </submittedName>
</protein>
<evidence type="ECO:0000313" key="1">
    <source>
        <dbReference type="EMBL" id="JAH51032.1"/>
    </source>
</evidence>
<dbReference type="AlphaFoldDB" id="A0A0E9TC65"/>
<organism evidence="1">
    <name type="scientific">Anguilla anguilla</name>
    <name type="common">European freshwater eel</name>
    <name type="synonym">Muraena anguilla</name>
    <dbReference type="NCBI Taxonomy" id="7936"/>
    <lineage>
        <taxon>Eukaryota</taxon>
        <taxon>Metazoa</taxon>
        <taxon>Chordata</taxon>
        <taxon>Craniata</taxon>
        <taxon>Vertebrata</taxon>
        <taxon>Euteleostomi</taxon>
        <taxon>Actinopterygii</taxon>
        <taxon>Neopterygii</taxon>
        <taxon>Teleostei</taxon>
        <taxon>Anguilliformes</taxon>
        <taxon>Anguillidae</taxon>
        <taxon>Anguilla</taxon>
    </lineage>
</organism>